<dbReference type="Gene3D" id="1.10.357.10">
    <property type="entry name" value="Tetracycline Repressor, domain 2"/>
    <property type="match status" value="1"/>
</dbReference>
<dbReference type="Pfam" id="PF00440">
    <property type="entry name" value="TetR_N"/>
    <property type="match status" value="1"/>
</dbReference>
<feature type="compositionally biased region" description="Basic and acidic residues" evidence="5">
    <location>
        <begin position="1"/>
        <end position="10"/>
    </location>
</feature>
<dbReference type="KEGG" id="aoy:EOV40_007285"/>
<dbReference type="FunFam" id="1.10.10.60:FF:000141">
    <property type="entry name" value="TetR family transcriptional regulator"/>
    <property type="match status" value="1"/>
</dbReference>
<proteinExistence type="predicted"/>
<feature type="DNA-binding region" description="H-T-H motif" evidence="4">
    <location>
        <begin position="55"/>
        <end position="74"/>
    </location>
</feature>
<sequence>MLAQCKEQKGKQLSGKNVVRVTGGRPSPDAGEELDRKIMDVATQAFLTDGYAATSVDTIAKTVGCSKPTIYRRYPSKEDLFKAVMHNRCRRLFEVAQEAEFSSREPMVALKELFEQFQDFCLEQETLETYRILVTDARRVPAAANSLSTEIMQPFFERIEMLLARTLQWPDTPQNRKRIQVLSRYIPGFVLQWPMHRALVGVETFNDVEERHRHFQICWEMIEKMIQQVDAPNARR</sequence>
<dbReference type="PANTHER" id="PTHR30055:SF234">
    <property type="entry name" value="HTH-TYPE TRANSCRIPTIONAL REGULATOR BETI"/>
    <property type="match status" value="1"/>
</dbReference>
<protein>
    <submittedName>
        <fullName evidence="7">TetR/AcrR family transcriptional regulator</fullName>
    </submittedName>
</protein>
<evidence type="ECO:0000256" key="5">
    <source>
        <dbReference type="SAM" id="MobiDB-lite"/>
    </source>
</evidence>
<keyword evidence="2 4" id="KW-0238">DNA-binding</keyword>
<evidence type="ECO:0000256" key="2">
    <source>
        <dbReference type="ARBA" id="ARBA00023125"/>
    </source>
</evidence>
<organism evidence="7 8">
    <name type="scientific">Acetobacter oryzoeni</name>
    <dbReference type="NCBI Taxonomy" id="2500548"/>
    <lineage>
        <taxon>Bacteria</taxon>
        <taxon>Pseudomonadati</taxon>
        <taxon>Pseudomonadota</taxon>
        <taxon>Alphaproteobacteria</taxon>
        <taxon>Acetobacterales</taxon>
        <taxon>Acetobacteraceae</taxon>
        <taxon>Acetobacter</taxon>
    </lineage>
</organism>
<dbReference type="InterPro" id="IPR009057">
    <property type="entry name" value="Homeodomain-like_sf"/>
</dbReference>
<evidence type="ECO:0000313" key="7">
    <source>
        <dbReference type="EMBL" id="QEE85538.1"/>
    </source>
</evidence>
<feature type="region of interest" description="Disordered" evidence="5">
    <location>
        <begin position="1"/>
        <end position="32"/>
    </location>
</feature>
<evidence type="ECO:0000256" key="3">
    <source>
        <dbReference type="ARBA" id="ARBA00023163"/>
    </source>
</evidence>
<dbReference type="PROSITE" id="PS50977">
    <property type="entry name" value="HTH_TETR_2"/>
    <property type="match status" value="1"/>
</dbReference>
<keyword evidence="3" id="KW-0804">Transcription</keyword>
<name>A0A5B9GH10_9PROT</name>
<dbReference type="GO" id="GO:0000976">
    <property type="term" value="F:transcription cis-regulatory region binding"/>
    <property type="evidence" value="ECO:0007669"/>
    <property type="project" value="TreeGrafter"/>
</dbReference>
<gene>
    <name evidence="7" type="ORF">EOV40_007285</name>
</gene>
<evidence type="ECO:0000259" key="6">
    <source>
        <dbReference type="PROSITE" id="PS50977"/>
    </source>
</evidence>
<evidence type="ECO:0000256" key="4">
    <source>
        <dbReference type="PROSITE-ProRule" id="PRU00335"/>
    </source>
</evidence>
<feature type="domain" description="HTH tetR-type" evidence="6">
    <location>
        <begin position="32"/>
        <end position="92"/>
    </location>
</feature>
<dbReference type="Proteomes" id="UP000287027">
    <property type="component" value="Chromosome"/>
</dbReference>
<reference evidence="7 8" key="1">
    <citation type="submission" date="2019-08" db="EMBL/GenBank/DDBJ databases">
        <title>Acetobacter oryzioeni sp. nov., isolated from Korean rice wine vinegar.</title>
        <authorList>
            <person name="Baek J.H."/>
            <person name="Kim K.H."/>
            <person name="Jeon C.O."/>
            <person name="Han D.M."/>
        </authorList>
    </citation>
    <scope>NUCLEOTIDE SEQUENCE [LARGE SCALE GENOMIC DNA]</scope>
    <source>
        <strain evidence="7 8">B6</strain>
    </source>
</reference>
<dbReference type="InterPro" id="IPR050109">
    <property type="entry name" value="HTH-type_TetR-like_transc_reg"/>
</dbReference>
<accession>A0A5B9GH10</accession>
<dbReference type="RefSeq" id="WP_128105515.1">
    <property type="nucleotide sequence ID" value="NZ_CP042808.1"/>
</dbReference>
<evidence type="ECO:0000313" key="8">
    <source>
        <dbReference type="Proteomes" id="UP000287027"/>
    </source>
</evidence>
<dbReference type="SUPFAM" id="SSF46689">
    <property type="entry name" value="Homeodomain-like"/>
    <property type="match status" value="1"/>
</dbReference>
<dbReference type="GO" id="GO:0003700">
    <property type="term" value="F:DNA-binding transcription factor activity"/>
    <property type="evidence" value="ECO:0007669"/>
    <property type="project" value="TreeGrafter"/>
</dbReference>
<keyword evidence="1" id="KW-0805">Transcription regulation</keyword>
<dbReference type="PRINTS" id="PR00455">
    <property type="entry name" value="HTHTETR"/>
</dbReference>
<evidence type="ECO:0000256" key="1">
    <source>
        <dbReference type="ARBA" id="ARBA00023015"/>
    </source>
</evidence>
<dbReference type="EMBL" id="CP042808">
    <property type="protein sequence ID" value="QEE85538.1"/>
    <property type="molecule type" value="Genomic_DNA"/>
</dbReference>
<dbReference type="InterPro" id="IPR001647">
    <property type="entry name" value="HTH_TetR"/>
</dbReference>
<dbReference type="AlphaFoldDB" id="A0A5B9GH10"/>
<keyword evidence="8" id="KW-1185">Reference proteome</keyword>
<dbReference type="PANTHER" id="PTHR30055">
    <property type="entry name" value="HTH-TYPE TRANSCRIPTIONAL REGULATOR RUTR"/>
    <property type="match status" value="1"/>
</dbReference>